<dbReference type="GO" id="GO:0140096">
    <property type="term" value="F:catalytic activity, acting on a protein"/>
    <property type="evidence" value="ECO:0007669"/>
    <property type="project" value="UniProtKB-ARBA"/>
</dbReference>
<evidence type="ECO:0000256" key="15">
    <source>
        <dbReference type="SAM" id="Coils"/>
    </source>
</evidence>
<dbReference type="PANTHER" id="PTHR43697">
    <property type="entry name" value="SERYL-TRNA SYNTHETASE"/>
    <property type="match status" value="1"/>
</dbReference>
<evidence type="ECO:0000256" key="5">
    <source>
        <dbReference type="ARBA" id="ARBA00022598"/>
    </source>
</evidence>
<dbReference type="EMBL" id="LTDM01000007">
    <property type="protein sequence ID" value="OLS03440.1"/>
    <property type="molecule type" value="Genomic_DNA"/>
</dbReference>
<keyword evidence="6 12" id="KW-0547">Nucleotide-binding</keyword>
<dbReference type="Pfam" id="PF02403">
    <property type="entry name" value="Seryl_tRNA_N"/>
    <property type="match status" value="1"/>
</dbReference>
<evidence type="ECO:0000256" key="9">
    <source>
        <dbReference type="ARBA" id="ARBA00023146"/>
    </source>
</evidence>
<comment type="similarity">
    <text evidence="3 12">Belongs to the class-II aminoacyl-tRNA synthetase family. Type-1 seryl-tRNA synthetase subfamily.</text>
</comment>
<feature type="binding site" evidence="12">
    <location>
        <begin position="230"/>
        <end position="232"/>
    </location>
    <ligand>
        <name>L-serine</name>
        <dbReference type="ChEBI" id="CHEBI:33384"/>
    </ligand>
</feature>
<dbReference type="PANTHER" id="PTHR43697:SF1">
    <property type="entry name" value="SERINE--TRNA LIGASE"/>
    <property type="match status" value="1"/>
</dbReference>
<dbReference type="EC" id="6.1.1.11" evidence="12"/>
<keyword evidence="9 12" id="KW-0030">Aminoacyl-tRNA synthetase</keyword>
<dbReference type="GO" id="GO:0006434">
    <property type="term" value="P:seryl-tRNA aminoacylation"/>
    <property type="evidence" value="ECO:0007669"/>
    <property type="project" value="UniProtKB-UniRule"/>
</dbReference>
<evidence type="ECO:0000259" key="16">
    <source>
        <dbReference type="PROSITE" id="PS50862"/>
    </source>
</evidence>
<dbReference type="InterPro" id="IPR015866">
    <property type="entry name" value="Ser-tRNA-synth_1_N"/>
</dbReference>
<evidence type="ECO:0000256" key="1">
    <source>
        <dbReference type="ARBA" id="ARBA00004496"/>
    </source>
</evidence>
<dbReference type="GO" id="GO:0005737">
    <property type="term" value="C:cytoplasm"/>
    <property type="evidence" value="ECO:0007669"/>
    <property type="project" value="UniProtKB-SubCell"/>
</dbReference>
<accession>A0A1U7M861</accession>
<gene>
    <name evidence="12 17" type="primary">serS</name>
    <name evidence="17" type="ORF">TICRE_05520</name>
</gene>
<evidence type="ECO:0000256" key="13">
    <source>
        <dbReference type="PIRSR" id="PIRSR001529-1"/>
    </source>
</evidence>
<dbReference type="Gene3D" id="3.30.930.10">
    <property type="entry name" value="Bira Bifunctional Protein, Domain 2"/>
    <property type="match status" value="1"/>
</dbReference>
<feature type="binding site" evidence="13">
    <location>
        <position position="382"/>
    </location>
    <ligand>
        <name>L-serine</name>
        <dbReference type="ChEBI" id="CHEBI:33384"/>
    </ligand>
</feature>
<dbReference type="PRINTS" id="PR00981">
    <property type="entry name" value="TRNASYNTHSER"/>
</dbReference>
<dbReference type="InterPro" id="IPR002314">
    <property type="entry name" value="aa-tRNA-synt_IIb"/>
</dbReference>
<comment type="pathway">
    <text evidence="2 12">Aminoacyl-tRNA biosynthesis; selenocysteinyl-tRNA(Sec) biosynthesis; L-seryl-tRNA(Sec) from L-serine and tRNA(Sec): step 1/1.</text>
</comment>
<comment type="catalytic activity">
    <reaction evidence="10 12">
        <text>tRNA(Sec) + L-serine + ATP = L-seryl-tRNA(Sec) + AMP + diphosphate + H(+)</text>
        <dbReference type="Rhea" id="RHEA:42580"/>
        <dbReference type="Rhea" id="RHEA-COMP:9742"/>
        <dbReference type="Rhea" id="RHEA-COMP:10128"/>
        <dbReference type="ChEBI" id="CHEBI:15378"/>
        <dbReference type="ChEBI" id="CHEBI:30616"/>
        <dbReference type="ChEBI" id="CHEBI:33019"/>
        <dbReference type="ChEBI" id="CHEBI:33384"/>
        <dbReference type="ChEBI" id="CHEBI:78442"/>
        <dbReference type="ChEBI" id="CHEBI:78533"/>
        <dbReference type="ChEBI" id="CHEBI:456215"/>
        <dbReference type="EC" id="6.1.1.11"/>
    </reaction>
</comment>
<keyword evidence="18" id="KW-1185">Reference proteome</keyword>
<dbReference type="GO" id="GO:0004828">
    <property type="term" value="F:serine-tRNA ligase activity"/>
    <property type="evidence" value="ECO:0007669"/>
    <property type="project" value="UniProtKB-UniRule"/>
</dbReference>
<dbReference type="CDD" id="cd00770">
    <property type="entry name" value="SerRS_core"/>
    <property type="match status" value="1"/>
</dbReference>
<comment type="catalytic activity">
    <reaction evidence="11 12">
        <text>tRNA(Ser) + L-serine + ATP = L-seryl-tRNA(Ser) + AMP + diphosphate + H(+)</text>
        <dbReference type="Rhea" id="RHEA:12292"/>
        <dbReference type="Rhea" id="RHEA-COMP:9669"/>
        <dbReference type="Rhea" id="RHEA-COMP:9703"/>
        <dbReference type="ChEBI" id="CHEBI:15378"/>
        <dbReference type="ChEBI" id="CHEBI:30616"/>
        <dbReference type="ChEBI" id="CHEBI:33019"/>
        <dbReference type="ChEBI" id="CHEBI:33384"/>
        <dbReference type="ChEBI" id="CHEBI:78442"/>
        <dbReference type="ChEBI" id="CHEBI:78533"/>
        <dbReference type="ChEBI" id="CHEBI:456215"/>
        <dbReference type="EC" id="6.1.1.11"/>
    </reaction>
</comment>
<feature type="binding site" evidence="12">
    <location>
        <position position="384"/>
    </location>
    <ligand>
        <name>L-serine</name>
        <dbReference type="ChEBI" id="CHEBI:33384"/>
    </ligand>
</feature>
<evidence type="ECO:0000313" key="17">
    <source>
        <dbReference type="EMBL" id="OLS03440.1"/>
    </source>
</evidence>
<dbReference type="Pfam" id="PF00587">
    <property type="entry name" value="tRNA-synt_2b"/>
    <property type="match status" value="1"/>
</dbReference>
<evidence type="ECO:0000256" key="6">
    <source>
        <dbReference type="ARBA" id="ARBA00022741"/>
    </source>
</evidence>
<keyword evidence="4 12" id="KW-0963">Cytoplasm</keyword>
<dbReference type="Proteomes" id="UP000186112">
    <property type="component" value="Unassembled WGS sequence"/>
</dbReference>
<dbReference type="InterPro" id="IPR006195">
    <property type="entry name" value="aa-tRNA-synth_II"/>
</dbReference>
<sequence>MLDIKRIRMNAKEVKEALEKRHGSFPIDEVIQIDEKRRNLLIEVEEMKAKQNSVSKEIPKLKKEGKDVAEVLEEMKSLSDKVKEKDILVKEIDEKLKALLLEIPNTPHESVVIGKSDEDNVEIRKFGEPRKFDFEIKAHWDIGTDLDILDFERASKITGARFTVFKGLGAKLERAIMSFMLDTHTSEHGYTEMLTPFMVNRDSMIGTGQLPKFENDMFHLPEKDYFLVPTAEVPLTNLHRDEILEGENLPVYYTGYTPCFRQEAGAAGRDTRGLIRNHQFDKVELVKLVKPESSYDELEKLTKNAEEILKLLNIPYRVVMLSSGDLGFSSAKTYDIEVWMPSYDRYVEISSCSNFEDFQARRTNLRFRNDKTSKVEYLHTLNGSGLAVGRTFAAILENYQQEDGSVIVPEVLRPYLRNIEKIQK</sequence>
<feature type="binding site" evidence="13">
    <location>
        <position position="230"/>
    </location>
    <ligand>
        <name>L-serine</name>
        <dbReference type="ChEBI" id="CHEBI:33384"/>
    </ligand>
</feature>
<dbReference type="UniPathway" id="UPA00906">
    <property type="reaction ID" value="UER00895"/>
</dbReference>
<evidence type="ECO:0000256" key="12">
    <source>
        <dbReference type="HAMAP-Rule" id="MF_00176"/>
    </source>
</evidence>
<dbReference type="GO" id="GO:0016740">
    <property type="term" value="F:transferase activity"/>
    <property type="evidence" value="ECO:0007669"/>
    <property type="project" value="UniProtKB-ARBA"/>
</dbReference>
<comment type="function">
    <text evidence="12">Catalyzes the attachment of serine to tRNA(Ser). Is also able to aminoacylate tRNA(Sec) with serine, to form the misacylated tRNA L-seryl-tRNA(Sec), which will be further converted into selenocysteinyl-tRNA(Sec).</text>
</comment>
<feature type="coiled-coil region" evidence="15">
    <location>
        <begin position="30"/>
        <end position="81"/>
    </location>
</feature>
<proteinExistence type="inferred from homology"/>
<feature type="binding site" evidence="12 13">
    <location>
        <position position="284"/>
    </location>
    <ligand>
        <name>L-serine</name>
        <dbReference type="ChEBI" id="CHEBI:33384"/>
    </ligand>
</feature>
<dbReference type="Gene3D" id="1.10.287.40">
    <property type="entry name" value="Serine-tRNA synthetase, tRNA binding domain"/>
    <property type="match status" value="1"/>
</dbReference>
<comment type="subunit">
    <text evidence="12">Homodimer. The tRNA molecule binds across the dimer.</text>
</comment>
<dbReference type="SUPFAM" id="SSF55681">
    <property type="entry name" value="Class II aaRS and biotin synthetases"/>
    <property type="match status" value="1"/>
</dbReference>
<evidence type="ECO:0000256" key="14">
    <source>
        <dbReference type="PIRSR" id="PIRSR001529-2"/>
    </source>
</evidence>
<evidence type="ECO:0000256" key="3">
    <source>
        <dbReference type="ARBA" id="ARBA00010728"/>
    </source>
</evidence>
<dbReference type="GO" id="GO:0005524">
    <property type="term" value="F:ATP binding"/>
    <property type="evidence" value="ECO:0007669"/>
    <property type="project" value="UniProtKB-UniRule"/>
</dbReference>
<evidence type="ECO:0000256" key="10">
    <source>
        <dbReference type="ARBA" id="ARBA00047929"/>
    </source>
</evidence>
<feature type="domain" description="Aminoacyl-transfer RNA synthetases class-II family profile" evidence="16">
    <location>
        <begin position="171"/>
        <end position="409"/>
    </location>
</feature>
<dbReference type="OrthoDB" id="9804647at2"/>
<dbReference type="NCBIfam" id="TIGR00414">
    <property type="entry name" value="serS"/>
    <property type="match status" value="1"/>
</dbReference>
<dbReference type="PROSITE" id="PS50862">
    <property type="entry name" value="AA_TRNA_LIGASE_II"/>
    <property type="match status" value="1"/>
</dbReference>
<evidence type="ECO:0000256" key="2">
    <source>
        <dbReference type="ARBA" id="ARBA00005045"/>
    </source>
</evidence>
<name>A0A1U7M861_TISCR</name>
<keyword evidence="5 12" id="KW-0436">Ligase</keyword>
<evidence type="ECO:0000256" key="7">
    <source>
        <dbReference type="ARBA" id="ARBA00022840"/>
    </source>
</evidence>
<evidence type="ECO:0000256" key="8">
    <source>
        <dbReference type="ARBA" id="ARBA00022917"/>
    </source>
</evidence>
<keyword evidence="15" id="KW-0175">Coiled coil</keyword>
<dbReference type="SUPFAM" id="SSF46589">
    <property type="entry name" value="tRNA-binding arm"/>
    <property type="match status" value="1"/>
</dbReference>
<dbReference type="InterPro" id="IPR042103">
    <property type="entry name" value="SerRS_1_N_sf"/>
</dbReference>
<feature type="binding site" evidence="12 14">
    <location>
        <begin position="348"/>
        <end position="351"/>
    </location>
    <ligand>
        <name>ATP</name>
        <dbReference type="ChEBI" id="CHEBI:30616"/>
    </ligand>
</feature>
<dbReference type="HAMAP" id="MF_00176">
    <property type="entry name" value="Ser_tRNA_synth_type1"/>
    <property type="match status" value="1"/>
</dbReference>
<dbReference type="InterPro" id="IPR033729">
    <property type="entry name" value="SerRS_core"/>
</dbReference>
<comment type="caution">
    <text evidence="17">The sequence shown here is derived from an EMBL/GenBank/DDBJ whole genome shotgun (WGS) entry which is preliminary data.</text>
</comment>
<comment type="domain">
    <text evidence="12">Consists of two distinct domains, a catalytic core and a N-terminal extension that is involved in tRNA binding.</text>
</comment>
<reference evidence="17 18" key="1">
    <citation type="submission" date="2016-02" db="EMBL/GenBank/DDBJ databases">
        <title>Genome sequence of Tissierella creatinophila DSM 6911.</title>
        <authorList>
            <person name="Poehlein A."/>
            <person name="Daniel R."/>
        </authorList>
    </citation>
    <scope>NUCLEOTIDE SEQUENCE [LARGE SCALE GENOMIC DNA]</scope>
    <source>
        <strain evidence="17 18">DSM 6911</strain>
    </source>
</reference>
<keyword evidence="8 12" id="KW-0648">Protein biosynthesis</keyword>
<evidence type="ECO:0000256" key="4">
    <source>
        <dbReference type="ARBA" id="ARBA00022490"/>
    </source>
</evidence>
<evidence type="ECO:0000256" key="11">
    <source>
        <dbReference type="ARBA" id="ARBA00048823"/>
    </source>
</evidence>
<feature type="binding site" evidence="12 14">
    <location>
        <begin position="261"/>
        <end position="263"/>
    </location>
    <ligand>
        <name>ATP</name>
        <dbReference type="ChEBI" id="CHEBI:30616"/>
    </ligand>
</feature>
<organism evidence="17 18">
    <name type="scientific">Tissierella creatinophila DSM 6911</name>
    <dbReference type="NCBI Taxonomy" id="1123403"/>
    <lineage>
        <taxon>Bacteria</taxon>
        <taxon>Bacillati</taxon>
        <taxon>Bacillota</taxon>
        <taxon>Tissierellia</taxon>
        <taxon>Tissierellales</taxon>
        <taxon>Tissierellaceae</taxon>
        <taxon>Tissierella</taxon>
    </lineage>
</organism>
<evidence type="ECO:0000313" key="18">
    <source>
        <dbReference type="Proteomes" id="UP000186112"/>
    </source>
</evidence>
<comment type="caution">
    <text evidence="12">Lacks conserved residue(s) required for the propagation of feature annotation.</text>
</comment>
<comment type="subcellular location">
    <subcellularLocation>
        <location evidence="1 12">Cytoplasm</location>
    </subcellularLocation>
</comment>
<keyword evidence="7 12" id="KW-0067">ATP-binding</keyword>
<dbReference type="RefSeq" id="WP_075724891.1">
    <property type="nucleotide sequence ID" value="NZ_LTDM01000007.1"/>
</dbReference>
<dbReference type="InterPro" id="IPR045864">
    <property type="entry name" value="aa-tRNA-synth_II/BPL/LPL"/>
</dbReference>
<dbReference type="InterPro" id="IPR010978">
    <property type="entry name" value="tRNA-bd_arm"/>
</dbReference>
<dbReference type="PIRSF" id="PIRSF001529">
    <property type="entry name" value="Ser-tRNA-synth_IIa"/>
    <property type="match status" value="1"/>
</dbReference>
<dbReference type="AlphaFoldDB" id="A0A1U7M861"/>
<dbReference type="GO" id="GO:0016260">
    <property type="term" value="P:selenocysteine biosynthetic process"/>
    <property type="evidence" value="ECO:0007669"/>
    <property type="project" value="UniProtKB-UniRule"/>
</dbReference>
<feature type="binding site" evidence="13">
    <location>
        <position position="261"/>
    </location>
    <ligand>
        <name>L-serine</name>
        <dbReference type="ChEBI" id="CHEBI:33384"/>
    </ligand>
</feature>
<protein>
    <recommendedName>
        <fullName evidence="12">Serine--tRNA ligase</fullName>
        <ecNumber evidence="12">6.1.1.11</ecNumber>
    </recommendedName>
    <alternativeName>
        <fullName evidence="12">Seryl-tRNA synthetase</fullName>
        <shortName evidence="12">SerRS</shortName>
    </alternativeName>
    <alternativeName>
        <fullName evidence="12">Seryl-tRNA(Ser/Sec) synthetase</fullName>
    </alternativeName>
</protein>
<dbReference type="InterPro" id="IPR002317">
    <property type="entry name" value="Ser-tRNA-ligase_type_1"/>
</dbReference>